<keyword evidence="2" id="KW-1185">Reference proteome</keyword>
<proteinExistence type="predicted"/>
<protein>
    <submittedName>
        <fullName evidence="1">Uncharacterized protein</fullName>
    </submittedName>
</protein>
<reference evidence="1 2" key="1">
    <citation type="journal article" date="2022" name="Plant J.">
        <title>Chromosome-level genome of Camellia lanceoleosa provides a valuable resource for understanding genome evolution and self-incompatibility.</title>
        <authorList>
            <person name="Gong W."/>
            <person name="Xiao S."/>
            <person name="Wang L."/>
            <person name="Liao Z."/>
            <person name="Chang Y."/>
            <person name="Mo W."/>
            <person name="Hu G."/>
            <person name="Li W."/>
            <person name="Zhao G."/>
            <person name="Zhu H."/>
            <person name="Hu X."/>
            <person name="Ji K."/>
            <person name="Xiang X."/>
            <person name="Song Q."/>
            <person name="Yuan D."/>
            <person name="Jin S."/>
            <person name="Zhang L."/>
        </authorList>
    </citation>
    <scope>NUCLEOTIDE SEQUENCE [LARGE SCALE GENOMIC DNA]</scope>
    <source>
        <strain evidence="1">SQ_2022a</strain>
    </source>
</reference>
<name>A0ACC0HAY2_9ERIC</name>
<organism evidence="1 2">
    <name type="scientific">Camellia lanceoleosa</name>
    <dbReference type="NCBI Taxonomy" id="1840588"/>
    <lineage>
        <taxon>Eukaryota</taxon>
        <taxon>Viridiplantae</taxon>
        <taxon>Streptophyta</taxon>
        <taxon>Embryophyta</taxon>
        <taxon>Tracheophyta</taxon>
        <taxon>Spermatophyta</taxon>
        <taxon>Magnoliopsida</taxon>
        <taxon>eudicotyledons</taxon>
        <taxon>Gunneridae</taxon>
        <taxon>Pentapetalae</taxon>
        <taxon>asterids</taxon>
        <taxon>Ericales</taxon>
        <taxon>Theaceae</taxon>
        <taxon>Camellia</taxon>
    </lineage>
</organism>
<evidence type="ECO:0000313" key="1">
    <source>
        <dbReference type="EMBL" id="KAI8010018.1"/>
    </source>
</evidence>
<accession>A0ACC0HAY2</accession>
<gene>
    <name evidence="1" type="ORF">LOK49_LG06G02830</name>
</gene>
<sequence>MAEDDQLRDTSMVAESDLQKGLSEEIGYVCQTRSARLLVSPKMRAVDDGEVGIQNSGFIKTLSGPNNMDRGLNLFVDLKSTHECYGSHVAPVVVPHEAQSADPVWSAYSSGMSMSSDLYKFVVATTGDLLAVSG</sequence>
<dbReference type="EMBL" id="CM045762">
    <property type="protein sequence ID" value="KAI8010018.1"/>
    <property type="molecule type" value="Genomic_DNA"/>
</dbReference>
<comment type="caution">
    <text evidence="1">The sequence shown here is derived from an EMBL/GenBank/DDBJ whole genome shotgun (WGS) entry which is preliminary data.</text>
</comment>
<dbReference type="Proteomes" id="UP001060215">
    <property type="component" value="Chromosome 5"/>
</dbReference>
<evidence type="ECO:0000313" key="2">
    <source>
        <dbReference type="Proteomes" id="UP001060215"/>
    </source>
</evidence>